<protein>
    <submittedName>
        <fullName evidence="1">Uncharacterized protein</fullName>
    </submittedName>
</protein>
<accession>A0ABX8JAJ0</accession>
<dbReference type="RefSeq" id="WP_216800476.1">
    <property type="nucleotide sequence ID" value="NZ_CP076723.1"/>
</dbReference>
<sequence length="115" mass="13365">MIGNELAKAPVGWETPSGRIRMLSPTDCVKDRLAKFYAWDDAQALYQALLVVASQPVNFREVERWSVKSEGQKERYRLFHNLAKKVQSRWDFDESAIVDLATDQIIKERVRRLGR</sequence>
<gene>
    <name evidence="1" type="ORF">KP004_00645</name>
</gene>
<proteinExistence type="predicted"/>
<evidence type="ECO:0000313" key="1">
    <source>
        <dbReference type="EMBL" id="QWV93732.1"/>
    </source>
</evidence>
<name>A0ABX8JAJ0_9BACT</name>
<reference evidence="1 2" key="1">
    <citation type="submission" date="2021-06" db="EMBL/GenBank/DDBJ databases">
        <title>Gemonas diversity in paddy soil.</title>
        <authorList>
            <person name="Liu G."/>
        </authorList>
    </citation>
    <scope>NUCLEOTIDE SEQUENCE [LARGE SCALE GENOMIC DNA]</scope>
    <source>
        <strain evidence="1 2">RG10</strain>
    </source>
</reference>
<dbReference type="EMBL" id="CP076723">
    <property type="protein sequence ID" value="QWV93732.1"/>
    <property type="molecule type" value="Genomic_DNA"/>
</dbReference>
<organism evidence="1 2">
    <name type="scientific">Geomonas oryzisoli</name>
    <dbReference type="NCBI Taxonomy" id="2847992"/>
    <lineage>
        <taxon>Bacteria</taxon>
        <taxon>Pseudomonadati</taxon>
        <taxon>Thermodesulfobacteriota</taxon>
        <taxon>Desulfuromonadia</taxon>
        <taxon>Geobacterales</taxon>
        <taxon>Geobacteraceae</taxon>
        <taxon>Geomonas</taxon>
    </lineage>
</organism>
<evidence type="ECO:0000313" key="2">
    <source>
        <dbReference type="Proteomes" id="UP000683557"/>
    </source>
</evidence>
<keyword evidence="2" id="KW-1185">Reference proteome</keyword>
<dbReference type="Proteomes" id="UP000683557">
    <property type="component" value="Chromosome"/>
</dbReference>